<dbReference type="GO" id="GO:0004252">
    <property type="term" value="F:serine-type endopeptidase activity"/>
    <property type="evidence" value="ECO:0007669"/>
    <property type="project" value="InterPro"/>
</dbReference>
<dbReference type="PANTHER" id="PTHR24258:SF129">
    <property type="entry name" value="LP15124P-RELATED"/>
    <property type="match status" value="1"/>
</dbReference>
<evidence type="ECO:0000256" key="2">
    <source>
        <dbReference type="ARBA" id="ARBA00022525"/>
    </source>
</evidence>
<dbReference type="InterPro" id="IPR009003">
    <property type="entry name" value="Peptidase_S1_PA"/>
</dbReference>
<evidence type="ECO:0000256" key="7">
    <source>
        <dbReference type="SAM" id="SignalP"/>
    </source>
</evidence>
<dbReference type="Pfam" id="PF00089">
    <property type="entry name" value="Trypsin"/>
    <property type="match status" value="1"/>
</dbReference>
<organism evidence="10">
    <name type="scientific">Thrips palmi</name>
    <name type="common">Melon thrips</name>
    <dbReference type="NCBI Taxonomy" id="161013"/>
    <lineage>
        <taxon>Eukaryota</taxon>
        <taxon>Metazoa</taxon>
        <taxon>Ecdysozoa</taxon>
        <taxon>Arthropoda</taxon>
        <taxon>Hexapoda</taxon>
        <taxon>Insecta</taxon>
        <taxon>Pterygota</taxon>
        <taxon>Neoptera</taxon>
        <taxon>Paraneoptera</taxon>
        <taxon>Thysanoptera</taxon>
        <taxon>Terebrantia</taxon>
        <taxon>Thripoidea</taxon>
        <taxon>Thripidae</taxon>
        <taxon>Thrips</taxon>
    </lineage>
</organism>
<dbReference type="Gene3D" id="2.40.10.10">
    <property type="entry name" value="Trypsin-like serine proteases"/>
    <property type="match status" value="1"/>
</dbReference>
<feature type="domain" description="Peptidase S1" evidence="8">
    <location>
        <begin position="196"/>
        <end position="447"/>
    </location>
</feature>
<dbReference type="InterPro" id="IPR001254">
    <property type="entry name" value="Trypsin_dom"/>
</dbReference>
<keyword evidence="2" id="KW-0964">Secreted</keyword>
<dbReference type="InterPro" id="IPR018114">
    <property type="entry name" value="TRYPSIN_HIS"/>
</dbReference>
<dbReference type="InParanoid" id="A0A6P8YIH2"/>
<dbReference type="RefSeq" id="XP_034233747.1">
    <property type="nucleotide sequence ID" value="XM_034377856.1"/>
</dbReference>
<evidence type="ECO:0000259" key="8">
    <source>
        <dbReference type="PROSITE" id="PS50240"/>
    </source>
</evidence>
<dbReference type="PROSITE" id="PS51257">
    <property type="entry name" value="PROKAR_LIPOPROTEIN"/>
    <property type="match status" value="1"/>
</dbReference>
<dbReference type="FunFam" id="2.40.10.10:FF:000038">
    <property type="entry name" value="Serine protease"/>
    <property type="match status" value="1"/>
</dbReference>
<dbReference type="InterPro" id="IPR041515">
    <property type="entry name" value="PPAF-2-like_Clip"/>
</dbReference>
<protein>
    <recommendedName>
        <fullName evidence="4">Phenoloxidase-activating factor 2</fullName>
    </recommendedName>
    <alternativeName>
        <fullName evidence="5">Prophenoloxidase-activating factor II</fullName>
    </alternativeName>
</protein>
<evidence type="ECO:0000256" key="3">
    <source>
        <dbReference type="ARBA" id="ARBA00023157"/>
    </source>
</evidence>
<feature type="chain" id="PRO_5027761867" description="Phenoloxidase-activating factor 2" evidence="7">
    <location>
        <begin position="27"/>
        <end position="456"/>
    </location>
</feature>
<gene>
    <name evidence="10" type="primary">LOC117640885</name>
</gene>
<dbReference type="PANTHER" id="PTHR24258">
    <property type="entry name" value="SERINE PROTEASE-RELATED"/>
    <property type="match status" value="1"/>
</dbReference>
<keyword evidence="3" id="KW-1015">Disulfide bond</keyword>
<accession>A0A6P8YIH2</accession>
<dbReference type="SUPFAM" id="SSF50494">
    <property type="entry name" value="Trypsin-like serine proteases"/>
    <property type="match status" value="1"/>
</dbReference>
<keyword evidence="7" id="KW-0732">Signal</keyword>
<dbReference type="AlphaFoldDB" id="A0A6P8YIH2"/>
<evidence type="ECO:0000313" key="9">
    <source>
        <dbReference type="Proteomes" id="UP000515158"/>
    </source>
</evidence>
<dbReference type="PROSITE" id="PS50240">
    <property type="entry name" value="TRYPSIN_DOM"/>
    <property type="match status" value="1"/>
</dbReference>
<evidence type="ECO:0000256" key="5">
    <source>
        <dbReference type="ARBA" id="ARBA00076468"/>
    </source>
</evidence>
<dbReference type="CDD" id="cd00190">
    <property type="entry name" value="Tryp_SPc"/>
    <property type="match status" value="1"/>
</dbReference>
<dbReference type="OrthoDB" id="6261922at2759"/>
<dbReference type="Pfam" id="PF18322">
    <property type="entry name" value="CLIP_1"/>
    <property type="match status" value="1"/>
</dbReference>
<proteinExistence type="predicted"/>
<keyword evidence="9" id="KW-1185">Reference proteome</keyword>
<evidence type="ECO:0000313" key="10">
    <source>
        <dbReference type="RefSeq" id="XP_034233747.1"/>
    </source>
</evidence>
<dbReference type="InterPro" id="IPR001314">
    <property type="entry name" value="Peptidase_S1A"/>
</dbReference>
<dbReference type="GO" id="GO:0006508">
    <property type="term" value="P:proteolysis"/>
    <property type="evidence" value="ECO:0007669"/>
    <property type="project" value="InterPro"/>
</dbReference>
<comment type="subcellular location">
    <subcellularLocation>
        <location evidence="1">Secreted</location>
    </subcellularLocation>
</comment>
<feature type="compositionally biased region" description="Polar residues" evidence="6">
    <location>
        <begin position="161"/>
        <end position="171"/>
    </location>
</feature>
<feature type="signal peptide" evidence="7">
    <location>
        <begin position="1"/>
        <end position="26"/>
    </location>
</feature>
<sequence>MAATARLVAAAAVVAALAVVTPGTSAACVAAKDDAAPTPTDAELCELFGGASCPRTWTQRGGRAVRQAEDLNTDEICKIFGGPSCPADDDKVYEPCTCRGGSAGSAGCQCVPYYMCPGRLDDKGDEEDSLIDIRQQTRDNSTCDHYLHECCLPSGPPSAETAPNPSPSTQGPRDASTPAPPQLCGVRNRLGVGTRISGGLNDETNFGEIPWMVAVFRKRGDGAEYLCGGGLIAPNVVLTAAHCVINDVSGSSLLVRAGEWDSRTEAEVYKHQDRDVENVIIHPDYKRKTLHNNMGLLVLREPVRIGYHIGTICLPEQDQNFDFNTCLVSGWGKDKFGKDGVYQNILRLIEDLPVVPHAECQDKLRRTRLGAKFILHKTFMCAGGIQGRDACTGDGGSPLVCPMTQDDDSRYVYAGIVSWGIGCGTADVPGVYADVAMFRTWIEEALAPYNIQLCSS</sequence>
<dbReference type="GeneID" id="117640885"/>
<evidence type="ECO:0000256" key="1">
    <source>
        <dbReference type="ARBA" id="ARBA00004613"/>
    </source>
</evidence>
<dbReference type="GO" id="GO:0005576">
    <property type="term" value="C:extracellular region"/>
    <property type="evidence" value="ECO:0007669"/>
    <property type="project" value="UniProtKB-SubCell"/>
</dbReference>
<evidence type="ECO:0000256" key="6">
    <source>
        <dbReference type="SAM" id="MobiDB-lite"/>
    </source>
</evidence>
<dbReference type="KEGG" id="tpal:117640885"/>
<feature type="region of interest" description="Disordered" evidence="6">
    <location>
        <begin position="156"/>
        <end position="184"/>
    </location>
</feature>
<dbReference type="SMART" id="SM00020">
    <property type="entry name" value="Tryp_SPc"/>
    <property type="match status" value="1"/>
</dbReference>
<dbReference type="PROSITE" id="PS00134">
    <property type="entry name" value="TRYPSIN_HIS"/>
    <property type="match status" value="1"/>
</dbReference>
<dbReference type="PRINTS" id="PR00722">
    <property type="entry name" value="CHYMOTRYPSIN"/>
</dbReference>
<evidence type="ECO:0000256" key="4">
    <source>
        <dbReference type="ARBA" id="ARBA00068096"/>
    </source>
</evidence>
<dbReference type="InterPro" id="IPR043504">
    <property type="entry name" value="Peptidase_S1_PA_chymotrypsin"/>
</dbReference>
<name>A0A6P8YIH2_THRPL</name>
<dbReference type="Proteomes" id="UP000515158">
    <property type="component" value="Unplaced"/>
</dbReference>
<reference evidence="10" key="1">
    <citation type="submission" date="2025-08" db="UniProtKB">
        <authorList>
            <consortium name="RefSeq"/>
        </authorList>
    </citation>
    <scope>IDENTIFICATION</scope>
    <source>
        <tissue evidence="10">Total insect</tissue>
    </source>
</reference>